<dbReference type="AlphaFoldDB" id="A0A8T2SU70"/>
<keyword evidence="2" id="KW-1185">Reference proteome</keyword>
<proteinExistence type="predicted"/>
<organism evidence="1 2">
    <name type="scientific">Ceratopteris richardii</name>
    <name type="common">Triangle waterfern</name>
    <dbReference type="NCBI Taxonomy" id="49495"/>
    <lineage>
        <taxon>Eukaryota</taxon>
        <taxon>Viridiplantae</taxon>
        <taxon>Streptophyta</taxon>
        <taxon>Embryophyta</taxon>
        <taxon>Tracheophyta</taxon>
        <taxon>Polypodiopsida</taxon>
        <taxon>Polypodiidae</taxon>
        <taxon>Polypodiales</taxon>
        <taxon>Pteridineae</taxon>
        <taxon>Pteridaceae</taxon>
        <taxon>Parkerioideae</taxon>
        <taxon>Ceratopteris</taxon>
    </lineage>
</organism>
<sequence>MLALFTSAFHGAFFPTGGEGILQFCDNASLYIPCPPQIAPARVHHAAASVNDGVDEPSNAAENLAPMDQLTTVPRVNEDTINVPMDVQCCQLPAQSTEASPVATTPLILGAQLAHKTGMLARKTAQKRSFSDVQNAESVCSMLAEKDSIALLQPEKHDTSRNGMRTQQEMQKQQCSHHIADQLADQSAETTTFNHADQIADDISVQKSKATCVLKLKKDTSVADLRLNGDTFKMNAEEICAARHSAIRKESLQVAGKFTDTNHMHFTSVHNKDVSLEQIDAPSFVKARHQSNGLFEPTLPSCEVFDPGKVLIYIDDVIIVWQGGGKCADFRQLKNISEV</sequence>
<comment type="caution">
    <text evidence="1">The sequence shown here is derived from an EMBL/GenBank/DDBJ whole genome shotgun (WGS) entry which is preliminary data.</text>
</comment>
<dbReference type="EMBL" id="CM035422">
    <property type="protein sequence ID" value="KAH7373041.1"/>
    <property type="molecule type" value="Genomic_DNA"/>
</dbReference>
<gene>
    <name evidence="1" type="ORF">KP509_17G034500</name>
</gene>
<evidence type="ECO:0000313" key="2">
    <source>
        <dbReference type="Proteomes" id="UP000825935"/>
    </source>
</evidence>
<reference evidence="1" key="1">
    <citation type="submission" date="2021-08" db="EMBL/GenBank/DDBJ databases">
        <title>WGS assembly of Ceratopteris richardii.</title>
        <authorList>
            <person name="Marchant D.B."/>
            <person name="Chen G."/>
            <person name="Jenkins J."/>
            <person name="Shu S."/>
            <person name="Leebens-Mack J."/>
            <person name="Grimwood J."/>
            <person name="Schmutz J."/>
            <person name="Soltis P."/>
            <person name="Soltis D."/>
            <person name="Chen Z.-H."/>
        </authorList>
    </citation>
    <scope>NUCLEOTIDE SEQUENCE</scope>
    <source>
        <strain evidence="1">Whitten #5841</strain>
        <tissue evidence="1">Leaf</tissue>
    </source>
</reference>
<evidence type="ECO:0000313" key="1">
    <source>
        <dbReference type="EMBL" id="KAH7373041.1"/>
    </source>
</evidence>
<name>A0A8T2SU70_CERRI</name>
<accession>A0A8T2SU70</accession>
<dbReference type="Proteomes" id="UP000825935">
    <property type="component" value="Chromosome 17"/>
</dbReference>
<protein>
    <submittedName>
        <fullName evidence="1">Uncharacterized protein</fullName>
    </submittedName>
</protein>